<evidence type="ECO:0000259" key="2">
    <source>
        <dbReference type="Pfam" id="PF13392"/>
    </source>
</evidence>
<keyword evidence="3" id="KW-0255">Endonuclease</keyword>
<feature type="domain" description="HNH nuclease" evidence="2">
    <location>
        <begin position="68"/>
        <end position="111"/>
    </location>
</feature>
<dbReference type="Gene3D" id="3.90.75.20">
    <property type="match status" value="1"/>
</dbReference>
<organism evidence="3 4">
    <name type="scientific">Delftia acidovorans</name>
    <name type="common">Pseudomonas acidovorans</name>
    <name type="synonym">Comamonas acidovorans</name>
    <dbReference type="NCBI Taxonomy" id="80866"/>
    <lineage>
        <taxon>Bacteria</taxon>
        <taxon>Pseudomonadati</taxon>
        <taxon>Pseudomonadota</taxon>
        <taxon>Betaproteobacteria</taxon>
        <taxon>Burkholderiales</taxon>
        <taxon>Comamonadaceae</taxon>
        <taxon>Delftia</taxon>
    </lineage>
</organism>
<accession>A0A7T2S640</accession>
<dbReference type="GO" id="GO:0016788">
    <property type="term" value="F:hydrolase activity, acting on ester bonds"/>
    <property type="evidence" value="ECO:0007669"/>
    <property type="project" value="InterPro"/>
</dbReference>
<dbReference type="InterPro" id="IPR003615">
    <property type="entry name" value="HNH_nuc"/>
</dbReference>
<reference evidence="3 4" key="1">
    <citation type="submission" date="2020-12" db="EMBL/GenBank/DDBJ databases">
        <title>FDA dAtabase for Regulatory Grade micrObial Sequences (FDA-ARGOS): Supporting development and validation of Infectious Disease Dx tests.</title>
        <authorList>
            <person name="Sproer C."/>
            <person name="Gronow S."/>
            <person name="Severitt S."/>
            <person name="Schroder I."/>
            <person name="Tallon L."/>
            <person name="Sadzewicz L."/>
            <person name="Zhao X."/>
            <person name="Boylan J."/>
            <person name="Ott S."/>
            <person name="Bowen H."/>
            <person name="Vavikolanu K."/>
            <person name="Mehta A."/>
            <person name="Aluvathingal J."/>
            <person name="Nadendla S."/>
            <person name="Lowell S."/>
            <person name="Myers T."/>
            <person name="Yan Y."/>
            <person name="Sichtig H."/>
        </authorList>
    </citation>
    <scope>NUCLEOTIDE SEQUENCE [LARGE SCALE GENOMIC DNA]</scope>
    <source>
        <strain evidence="3 4">FDAARGOS_909</strain>
    </source>
</reference>
<dbReference type="Pfam" id="PF07463">
    <property type="entry name" value="NUMOD4"/>
    <property type="match status" value="1"/>
</dbReference>
<dbReference type="Proteomes" id="UP000594778">
    <property type="component" value="Chromosome"/>
</dbReference>
<dbReference type="Pfam" id="PF13392">
    <property type="entry name" value="HNH_3"/>
    <property type="match status" value="1"/>
</dbReference>
<dbReference type="AlphaFoldDB" id="A0A7T2S640"/>
<keyword evidence="3" id="KW-0378">Hydrolase</keyword>
<gene>
    <name evidence="3" type="ORF">I6G66_06010</name>
</gene>
<evidence type="ECO:0000259" key="1">
    <source>
        <dbReference type="Pfam" id="PF07463"/>
    </source>
</evidence>
<name>A0A7T2S640_DELAC</name>
<dbReference type="EMBL" id="CP065668">
    <property type="protein sequence ID" value="QPS09574.1"/>
    <property type="molecule type" value="Genomic_DNA"/>
</dbReference>
<evidence type="ECO:0000313" key="4">
    <source>
        <dbReference type="Proteomes" id="UP000594778"/>
    </source>
</evidence>
<evidence type="ECO:0000313" key="3">
    <source>
        <dbReference type="EMBL" id="QPS09574.1"/>
    </source>
</evidence>
<dbReference type="GO" id="GO:0004519">
    <property type="term" value="F:endonuclease activity"/>
    <property type="evidence" value="ECO:0007669"/>
    <property type="project" value="UniProtKB-KW"/>
</dbReference>
<sequence length="186" mass="20226">MTEQWKPIAGYEGFYEISTLGRVRSLPRIDNIGRARKGRMKATPIDRTSTGYRFVRLSKDGIAKKLVVHVLVLETFVGPRPSPAMEACHGDGDRANPALSNLRWDTAKGNAADKRRHGTNMEGEKAPVAVLTNAMVRQILDSQLSSLKLAPLLGVASSTVRAVRLGQNWSHVTGRGARAAATPTLE</sequence>
<keyword evidence="3" id="KW-0540">Nuclease</keyword>
<protein>
    <submittedName>
        <fullName evidence="3">NUMOD4 motif-containing HNH endonuclease</fullName>
    </submittedName>
</protein>
<proteinExistence type="predicted"/>
<dbReference type="SUPFAM" id="SSF54060">
    <property type="entry name" value="His-Me finger endonucleases"/>
    <property type="match status" value="1"/>
</dbReference>
<feature type="domain" description="NUMOD4" evidence="1">
    <location>
        <begin position="3"/>
        <end position="58"/>
    </location>
</feature>
<dbReference type="RefSeq" id="WP_197956443.1">
    <property type="nucleotide sequence ID" value="NZ_CP065668.1"/>
</dbReference>
<dbReference type="InterPro" id="IPR044925">
    <property type="entry name" value="His-Me_finger_sf"/>
</dbReference>
<dbReference type="InterPro" id="IPR010902">
    <property type="entry name" value="NUMOD4"/>
</dbReference>